<proteinExistence type="inferred from homology"/>
<evidence type="ECO:0008006" key="7">
    <source>
        <dbReference type="Google" id="ProtNLM"/>
    </source>
</evidence>
<reference evidence="5" key="1">
    <citation type="journal article" date="2020" name="BMC Genomics">
        <title>Correction to: Identification and distribution of gene clusters required for synthesis of sphingolipid metabolism inhibitors in diverse species of the filamentous fungus Fusarium.</title>
        <authorList>
            <person name="Kim H.S."/>
            <person name="Lohmar J.M."/>
            <person name="Busman M."/>
            <person name="Brown D.W."/>
            <person name="Naumann T.A."/>
            <person name="Divon H.H."/>
            <person name="Lysoe E."/>
            <person name="Uhlig S."/>
            <person name="Proctor R.H."/>
        </authorList>
    </citation>
    <scope>NUCLEOTIDE SEQUENCE</scope>
    <source>
        <strain evidence="5">NRRL 22465</strain>
    </source>
</reference>
<dbReference type="InterPro" id="IPR029044">
    <property type="entry name" value="Nucleotide-diphossugar_trans"/>
</dbReference>
<dbReference type="Proteomes" id="UP000635477">
    <property type="component" value="Unassembled WGS sequence"/>
</dbReference>
<evidence type="ECO:0000313" key="6">
    <source>
        <dbReference type="Proteomes" id="UP000635477"/>
    </source>
</evidence>
<evidence type="ECO:0000256" key="4">
    <source>
        <dbReference type="SAM" id="Phobius"/>
    </source>
</evidence>
<dbReference type="Gene3D" id="3.90.550.10">
    <property type="entry name" value="Spore Coat Polysaccharide Biosynthesis Protein SpsA, Chain A"/>
    <property type="match status" value="1"/>
</dbReference>
<keyword evidence="6" id="KW-1185">Reference proteome</keyword>
<evidence type="ECO:0000313" key="5">
    <source>
        <dbReference type="EMBL" id="KAF4978637.1"/>
    </source>
</evidence>
<comment type="similarity">
    <text evidence="1">Belongs to the glycosyltransferase 34 family.</text>
</comment>
<keyword evidence="4" id="KW-1133">Transmembrane helix</keyword>
<dbReference type="EMBL" id="JABEYC010000354">
    <property type="protein sequence ID" value="KAF4978637.1"/>
    <property type="molecule type" value="Genomic_DNA"/>
</dbReference>
<keyword evidence="4" id="KW-0812">Transmembrane</keyword>
<keyword evidence="4" id="KW-0472">Membrane</keyword>
<dbReference type="PANTHER" id="PTHR31306">
    <property type="entry name" value="ALPHA-1,6-MANNOSYLTRANSFERASE MNN11-RELATED"/>
    <property type="match status" value="1"/>
</dbReference>
<accession>A0A8H4XKV4</accession>
<evidence type="ECO:0000256" key="2">
    <source>
        <dbReference type="ARBA" id="ARBA00022676"/>
    </source>
</evidence>
<dbReference type="PANTHER" id="PTHR31306:SF3">
    <property type="entry name" value="NUCLEOTIDE-DIPHOSPHO-SUGAR TRANSFERASE DOMAIN-CONTAINING PROTEIN"/>
    <property type="match status" value="1"/>
</dbReference>
<dbReference type="OrthoDB" id="3763672at2759"/>
<sequence length="368" mass="42567">MDDVLARNPRRGVLTAMGVLIVFGLLVHIWGFYFSSVEENSFESYSSIPTAIGDGTPELMQYLWTPYLHSLDNPEFITKEGYNYTLSNETHRWTDPLGKRLLILDVDTRLDDGPGSMMNESFLDSKTMTGRTGGMMNHYLYAMVHGYDYKFVRAPEYPDRHGTWVKVPMIKEALKTHDFVVFLDADAVFMYPEMPLEWLMNLWNITDTTLVAMANDPNSENNRDAKGKVMQNKGFVVAQQSERTQELFDNWDNCPTDVKYKGCKRWAHDWAHEQAAFANHVRYDYNSTDEIGEIPCMDGNGSPYIGDKTCGGVFIRHHWFHKYYPVRNLHKMILDTFVNRIHKQFHLDKAKTFVDASKKTYPLEHVLG</sequence>
<dbReference type="GO" id="GO:0006487">
    <property type="term" value="P:protein N-linked glycosylation"/>
    <property type="evidence" value="ECO:0007669"/>
    <property type="project" value="TreeGrafter"/>
</dbReference>
<dbReference type="Pfam" id="PF05637">
    <property type="entry name" value="Glyco_transf_34"/>
    <property type="match status" value="1"/>
</dbReference>
<dbReference type="GO" id="GO:0000139">
    <property type="term" value="C:Golgi membrane"/>
    <property type="evidence" value="ECO:0007669"/>
    <property type="project" value="TreeGrafter"/>
</dbReference>
<dbReference type="GO" id="GO:0016757">
    <property type="term" value="F:glycosyltransferase activity"/>
    <property type="evidence" value="ECO:0007669"/>
    <property type="project" value="UniProtKB-KW"/>
</dbReference>
<comment type="caution">
    <text evidence="5">The sequence shown here is derived from an EMBL/GenBank/DDBJ whole genome shotgun (WGS) entry which is preliminary data.</text>
</comment>
<feature type="transmembrane region" description="Helical" evidence="4">
    <location>
        <begin position="12"/>
        <end position="33"/>
    </location>
</feature>
<organism evidence="5 6">
    <name type="scientific">Fusarium zealandicum</name>
    <dbReference type="NCBI Taxonomy" id="1053134"/>
    <lineage>
        <taxon>Eukaryota</taxon>
        <taxon>Fungi</taxon>
        <taxon>Dikarya</taxon>
        <taxon>Ascomycota</taxon>
        <taxon>Pezizomycotina</taxon>
        <taxon>Sordariomycetes</taxon>
        <taxon>Hypocreomycetidae</taxon>
        <taxon>Hypocreales</taxon>
        <taxon>Nectriaceae</taxon>
        <taxon>Fusarium</taxon>
        <taxon>Fusarium staphyleae species complex</taxon>
    </lineage>
</organism>
<reference evidence="5" key="2">
    <citation type="submission" date="2020-05" db="EMBL/GenBank/DDBJ databases">
        <authorList>
            <person name="Kim H.-S."/>
            <person name="Proctor R.H."/>
            <person name="Brown D.W."/>
        </authorList>
    </citation>
    <scope>NUCLEOTIDE SEQUENCE</scope>
    <source>
        <strain evidence="5">NRRL 22465</strain>
    </source>
</reference>
<name>A0A8H4XKV4_9HYPO</name>
<dbReference type="AlphaFoldDB" id="A0A8H4XKV4"/>
<keyword evidence="2" id="KW-0328">Glycosyltransferase</keyword>
<evidence type="ECO:0000256" key="3">
    <source>
        <dbReference type="ARBA" id="ARBA00022679"/>
    </source>
</evidence>
<gene>
    <name evidence="5" type="ORF">FZEAL_5040</name>
</gene>
<protein>
    <recommendedName>
        <fullName evidence="7">Nucleotide-diphospho-sugar transferase domain-containing protein</fullName>
    </recommendedName>
</protein>
<dbReference type="InterPro" id="IPR008630">
    <property type="entry name" value="Glyco_trans_34"/>
</dbReference>
<evidence type="ECO:0000256" key="1">
    <source>
        <dbReference type="ARBA" id="ARBA00005664"/>
    </source>
</evidence>
<keyword evidence="3" id="KW-0808">Transferase</keyword>